<dbReference type="PANTHER" id="PTHR47978">
    <property type="match status" value="1"/>
</dbReference>
<evidence type="ECO:0000313" key="3">
    <source>
        <dbReference type="EMBL" id="KAK8885534.1"/>
    </source>
</evidence>
<dbReference type="Gene3D" id="3.40.50.300">
    <property type="entry name" value="P-loop containing nucleotide triphosphate hydrolases"/>
    <property type="match status" value="1"/>
</dbReference>
<protein>
    <submittedName>
        <fullName evidence="3">Uncharacterized protein</fullName>
    </submittedName>
</protein>
<evidence type="ECO:0000313" key="4">
    <source>
        <dbReference type="Proteomes" id="UP001470230"/>
    </source>
</evidence>
<reference evidence="3 4" key="1">
    <citation type="submission" date="2024-04" db="EMBL/GenBank/DDBJ databases">
        <title>Tritrichomonas musculus Genome.</title>
        <authorList>
            <person name="Alves-Ferreira E."/>
            <person name="Grigg M."/>
            <person name="Lorenzi H."/>
            <person name="Galac M."/>
        </authorList>
    </citation>
    <scope>NUCLEOTIDE SEQUENCE [LARGE SCALE GENOMIC DNA]</scope>
    <source>
        <strain evidence="3 4">EAF2021</strain>
    </source>
</reference>
<dbReference type="InterPro" id="IPR001806">
    <property type="entry name" value="Small_GTPase"/>
</dbReference>
<keyword evidence="1" id="KW-0547">Nucleotide-binding</keyword>
<proteinExistence type="predicted"/>
<dbReference type="Pfam" id="PF00071">
    <property type="entry name" value="Ras"/>
    <property type="match status" value="1"/>
</dbReference>
<dbReference type="NCBIfam" id="TIGR00231">
    <property type="entry name" value="small_GTP"/>
    <property type="match status" value="1"/>
</dbReference>
<dbReference type="Proteomes" id="UP001470230">
    <property type="component" value="Unassembled WGS sequence"/>
</dbReference>
<name>A0ABR2K3A7_9EUKA</name>
<organism evidence="3 4">
    <name type="scientific">Tritrichomonas musculus</name>
    <dbReference type="NCBI Taxonomy" id="1915356"/>
    <lineage>
        <taxon>Eukaryota</taxon>
        <taxon>Metamonada</taxon>
        <taxon>Parabasalia</taxon>
        <taxon>Tritrichomonadida</taxon>
        <taxon>Tritrichomonadidae</taxon>
        <taxon>Tritrichomonas</taxon>
    </lineage>
</organism>
<keyword evidence="4" id="KW-1185">Reference proteome</keyword>
<dbReference type="SMART" id="SM00173">
    <property type="entry name" value="RAS"/>
    <property type="match status" value="1"/>
</dbReference>
<evidence type="ECO:0000256" key="1">
    <source>
        <dbReference type="ARBA" id="ARBA00022741"/>
    </source>
</evidence>
<feature type="region of interest" description="Disordered" evidence="2">
    <location>
        <begin position="161"/>
        <end position="193"/>
    </location>
</feature>
<gene>
    <name evidence="3" type="ORF">M9Y10_040983</name>
</gene>
<dbReference type="PRINTS" id="PR00449">
    <property type="entry name" value="RASTRNSFRMNG"/>
</dbReference>
<dbReference type="SMART" id="SM00174">
    <property type="entry name" value="RHO"/>
    <property type="match status" value="1"/>
</dbReference>
<dbReference type="InterPro" id="IPR027417">
    <property type="entry name" value="P-loop_NTPase"/>
</dbReference>
<sequence>MKVVLVGDTSVGKTCIINSIMGNSFSDHKPTIGANKFDKTIKIDSDEVKISIWDTAGQETYQSLAPIYSRESKAQLLVYAVDNELSFSNLPSWYECIGDSINCVFVVGNKIDKEDDRKISFDDGMSYAQSINATFCEVSAKDGTGIIELFNQVAQNILETNKGTKEDTEEDNKKVDIAQEQKQENSKPKKKFC</sequence>
<dbReference type="CDD" id="cd00154">
    <property type="entry name" value="Rab"/>
    <property type="match status" value="1"/>
</dbReference>
<dbReference type="PROSITE" id="PS51419">
    <property type="entry name" value="RAB"/>
    <property type="match status" value="1"/>
</dbReference>
<dbReference type="InterPro" id="IPR005225">
    <property type="entry name" value="Small_GTP-bd"/>
</dbReference>
<evidence type="ECO:0000256" key="2">
    <source>
        <dbReference type="SAM" id="MobiDB-lite"/>
    </source>
</evidence>
<dbReference type="EMBL" id="JAPFFF010000007">
    <property type="protein sequence ID" value="KAK8885534.1"/>
    <property type="molecule type" value="Genomic_DNA"/>
</dbReference>
<dbReference type="SUPFAM" id="SSF52540">
    <property type="entry name" value="P-loop containing nucleoside triphosphate hydrolases"/>
    <property type="match status" value="1"/>
</dbReference>
<dbReference type="SMART" id="SM00175">
    <property type="entry name" value="RAB"/>
    <property type="match status" value="1"/>
</dbReference>
<accession>A0ABR2K3A7</accession>
<comment type="caution">
    <text evidence="3">The sequence shown here is derived from an EMBL/GenBank/DDBJ whole genome shotgun (WGS) entry which is preliminary data.</text>
</comment>
<dbReference type="PROSITE" id="PS51421">
    <property type="entry name" value="RAS"/>
    <property type="match status" value="1"/>
</dbReference>
<feature type="compositionally biased region" description="Basic and acidic residues" evidence="2">
    <location>
        <begin position="162"/>
        <end position="187"/>
    </location>
</feature>